<dbReference type="Gene3D" id="1.20.120.580">
    <property type="entry name" value="bsu32300-like"/>
    <property type="match status" value="1"/>
</dbReference>
<dbReference type="PANTHER" id="PTHR34139">
    <property type="entry name" value="UPF0331 PROTEIN MJ0127"/>
    <property type="match status" value="1"/>
</dbReference>
<name>A0A4D4J2T1_9PSEU</name>
<dbReference type="AlphaFoldDB" id="A0A4D4J2T1"/>
<evidence type="ECO:0000256" key="6">
    <source>
        <dbReference type="ARBA" id="ARBA00024207"/>
    </source>
</evidence>
<evidence type="ECO:0000256" key="4">
    <source>
        <dbReference type="ARBA" id="ARBA00022741"/>
    </source>
</evidence>
<dbReference type="InterPro" id="IPR037038">
    <property type="entry name" value="HepT-like_sf"/>
</dbReference>
<keyword evidence="2" id="KW-1277">Toxin-antitoxin system</keyword>
<evidence type="ECO:0000256" key="5">
    <source>
        <dbReference type="ARBA" id="ARBA00022801"/>
    </source>
</evidence>
<keyword evidence="5" id="KW-0378">Hydrolase</keyword>
<reference evidence="8" key="1">
    <citation type="submission" date="2019-04" db="EMBL/GenBank/DDBJ databases">
        <title>Draft genome sequence of Pseudonocardiaceae bacterium SL3-2-4.</title>
        <authorList>
            <person name="Ningsih F."/>
            <person name="Yokota A."/>
            <person name="Sakai Y."/>
            <person name="Nanatani K."/>
            <person name="Yabe S."/>
            <person name="Oetari A."/>
            <person name="Sjamsuridzal W."/>
        </authorList>
    </citation>
    <scope>NUCLEOTIDE SEQUENCE [LARGE SCALE GENOMIC DNA]</scope>
    <source>
        <strain evidence="8">SL3-2-4</strain>
    </source>
</reference>
<dbReference type="EMBL" id="BJFL01000002">
    <property type="protein sequence ID" value="GDY29098.1"/>
    <property type="molecule type" value="Genomic_DNA"/>
</dbReference>
<dbReference type="InterPro" id="IPR008201">
    <property type="entry name" value="HepT-like"/>
</dbReference>
<evidence type="ECO:0000256" key="3">
    <source>
        <dbReference type="ARBA" id="ARBA00022722"/>
    </source>
</evidence>
<accession>A0A4D4J2T1</accession>
<sequence length="115" mass="13126">MQPDPRKYLWDALHSVELAQEFSRGKSFADYESDAMLRAAIERQFEIIGEALNHLSKVAPQIASQIPELPRIVAFRNILIHGYATVDDALVWQVLSDKLPDLRCVLSRLLDLDHD</sequence>
<dbReference type="Pfam" id="PF01934">
    <property type="entry name" value="HepT-like"/>
    <property type="match status" value="1"/>
</dbReference>
<keyword evidence="3" id="KW-0540">Nuclease</keyword>
<evidence type="ECO:0000256" key="1">
    <source>
        <dbReference type="ARBA" id="ARBA00022553"/>
    </source>
</evidence>
<proteinExistence type="inferred from homology"/>
<evidence type="ECO:0000313" key="8">
    <source>
        <dbReference type="Proteomes" id="UP000298860"/>
    </source>
</evidence>
<dbReference type="GO" id="GO:0016787">
    <property type="term" value="F:hydrolase activity"/>
    <property type="evidence" value="ECO:0007669"/>
    <property type="project" value="UniProtKB-KW"/>
</dbReference>
<gene>
    <name evidence="7" type="ORF">GTS_07310</name>
</gene>
<dbReference type="RefSeq" id="WP_137812259.1">
    <property type="nucleotide sequence ID" value="NZ_BJFL01000002.1"/>
</dbReference>
<evidence type="ECO:0000256" key="2">
    <source>
        <dbReference type="ARBA" id="ARBA00022649"/>
    </source>
</evidence>
<dbReference type="PANTHER" id="PTHR34139:SF1">
    <property type="entry name" value="RNASE MJ1380-RELATED"/>
    <property type="match status" value="1"/>
</dbReference>
<protein>
    <submittedName>
        <fullName evidence="7">DUF86 domain-containing protein</fullName>
    </submittedName>
</protein>
<keyword evidence="1" id="KW-0597">Phosphoprotein</keyword>
<dbReference type="OrthoDB" id="159782at2"/>
<keyword evidence="8" id="KW-1185">Reference proteome</keyword>
<dbReference type="GO" id="GO:0004540">
    <property type="term" value="F:RNA nuclease activity"/>
    <property type="evidence" value="ECO:0007669"/>
    <property type="project" value="InterPro"/>
</dbReference>
<comment type="caution">
    <text evidence="7">The sequence shown here is derived from an EMBL/GenBank/DDBJ whole genome shotgun (WGS) entry which is preliminary data.</text>
</comment>
<organism evidence="7 8">
    <name type="scientific">Gandjariella thermophila</name>
    <dbReference type="NCBI Taxonomy" id="1931992"/>
    <lineage>
        <taxon>Bacteria</taxon>
        <taxon>Bacillati</taxon>
        <taxon>Actinomycetota</taxon>
        <taxon>Actinomycetes</taxon>
        <taxon>Pseudonocardiales</taxon>
        <taxon>Pseudonocardiaceae</taxon>
        <taxon>Gandjariella</taxon>
    </lineage>
</organism>
<dbReference type="GO" id="GO:0110001">
    <property type="term" value="C:toxin-antitoxin complex"/>
    <property type="evidence" value="ECO:0007669"/>
    <property type="project" value="InterPro"/>
</dbReference>
<dbReference type="GO" id="GO:0000166">
    <property type="term" value="F:nucleotide binding"/>
    <property type="evidence" value="ECO:0007669"/>
    <property type="project" value="UniProtKB-KW"/>
</dbReference>
<dbReference type="Proteomes" id="UP000298860">
    <property type="component" value="Unassembled WGS sequence"/>
</dbReference>
<keyword evidence="4" id="KW-0547">Nucleotide-binding</keyword>
<comment type="similarity">
    <text evidence="6">Belongs to the HepT RNase toxin family.</text>
</comment>
<evidence type="ECO:0000313" key="7">
    <source>
        <dbReference type="EMBL" id="GDY29098.1"/>
    </source>
</evidence>
<dbReference type="InterPro" id="IPR051813">
    <property type="entry name" value="HepT_RNase_toxin"/>
</dbReference>